<reference evidence="2 3" key="1">
    <citation type="submission" date="2017-09" db="EMBL/GenBank/DDBJ databases">
        <title>Bacterial strain isolated from the female urinary microbiota.</title>
        <authorList>
            <person name="Thomas-White K."/>
            <person name="Kumar N."/>
            <person name="Forster S."/>
            <person name="Putonti C."/>
            <person name="Lawley T."/>
            <person name="Wolfe A.J."/>
        </authorList>
    </citation>
    <scope>NUCLEOTIDE SEQUENCE [LARGE SCALE GENOMIC DNA]</scope>
    <source>
        <strain evidence="2 3">UMB1301</strain>
    </source>
</reference>
<dbReference type="OrthoDB" id="8527479at2"/>
<gene>
    <name evidence="2" type="primary">cas2e</name>
    <name evidence="2" type="ORF">CJ199_05125</name>
    <name evidence="1" type="ORF">JOE56_001420</name>
</gene>
<sequence>MIVIVLSSCPTGLRGDLTKWALEVSAGVFVGNVSARVRELLWQRIEETAGTGQALMVWPAQNEQRLQFRTKEHKWEPVDLDGLTFMRRPAPESGYGRKTMQGGWSKARAIRNASKYSKYR</sequence>
<organism evidence="2 3">
    <name type="scientific">Brevibacterium paucivorans</name>
    <dbReference type="NCBI Taxonomy" id="170994"/>
    <lineage>
        <taxon>Bacteria</taxon>
        <taxon>Bacillati</taxon>
        <taxon>Actinomycetota</taxon>
        <taxon>Actinomycetes</taxon>
        <taxon>Micrococcales</taxon>
        <taxon>Brevibacteriaceae</taxon>
        <taxon>Brevibacterium</taxon>
    </lineage>
</organism>
<evidence type="ECO:0000313" key="3">
    <source>
        <dbReference type="Proteomes" id="UP000235598"/>
    </source>
</evidence>
<evidence type="ECO:0000313" key="2">
    <source>
        <dbReference type="EMBL" id="PMD05402.1"/>
    </source>
</evidence>
<dbReference type="AlphaFoldDB" id="A0A2N6VMM3"/>
<name>A0A2N6VMM3_9MICO</name>
<dbReference type="Proteomes" id="UP000235598">
    <property type="component" value="Unassembled WGS sequence"/>
</dbReference>
<dbReference type="CDD" id="cd09755">
    <property type="entry name" value="Cas2_I-E"/>
    <property type="match status" value="1"/>
</dbReference>
<dbReference type="Proteomes" id="UP000809290">
    <property type="component" value="Unassembled WGS sequence"/>
</dbReference>
<protein>
    <submittedName>
        <fullName evidence="1">CRISPR-associated protein Cas2</fullName>
    </submittedName>
    <submittedName>
        <fullName evidence="2">Type I-E CRISPR-associated endoribonuclease Cas2</fullName>
    </submittedName>
</protein>
<evidence type="ECO:0000313" key="1">
    <source>
        <dbReference type="EMBL" id="MBM7816726.1"/>
    </source>
</evidence>
<accession>A0A2N6VMM3</accession>
<proteinExistence type="predicted"/>
<keyword evidence="4" id="KW-1185">Reference proteome</keyword>
<dbReference type="InterPro" id="IPR010152">
    <property type="entry name" value="CRISPR-assoc_prot_Cas2_sub"/>
</dbReference>
<dbReference type="EMBL" id="JAFBCP010000001">
    <property type="protein sequence ID" value="MBM7816726.1"/>
    <property type="molecule type" value="Genomic_DNA"/>
</dbReference>
<reference evidence="1 4" key="2">
    <citation type="submission" date="2021-01" db="EMBL/GenBank/DDBJ databases">
        <title>Sequencing the genomes of 1000 actinobacteria strains.</title>
        <authorList>
            <person name="Klenk H.-P."/>
        </authorList>
    </citation>
    <scope>NUCLEOTIDE SEQUENCE [LARGE SCALE GENOMIC DNA]</scope>
    <source>
        <strain evidence="1 4">DSM 13657</strain>
    </source>
</reference>
<comment type="caution">
    <text evidence="2">The sequence shown here is derived from an EMBL/GenBank/DDBJ whole genome shotgun (WGS) entry which is preliminary data.</text>
</comment>
<dbReference type="EMBL" id="PNHK01000002">
    <property type="protein sequence ID" value="PMD05402.1"/>
    <property type="molecule type" value="Genomic_DNA"/>
</dbReference>
<dbReference type="Pfam" id="PF09707">
    <property type="entry name" value="Cas_Cas2CT1978"/>
    <property type="match status" value="1"/>
</dbReference>
<dbReference type="RefSeq" id="WP_102238436.1">
    <property type="nucleotide sequence ID" value="NZ_JAFBCP010000001.1"/>
</dbReference>
<evidence type="ECO:0000313" key="4">
    <source>
        <dbReference type="Proteomes" id="UP000809290"/>
    </source>
</evidence>
<dbReference type="Gene3D" id="3.30.70.240">
    <property type="match status" value="1"/>
</dbReference>
<dbReference type="NCBIfam" id="TIGR01873">
    <property type="entry name" value="cas_CT1978"/>
    <property type="match status" value="1"/>
</dbReference>